<reference evidence="2 3" key="1">
    <citation type="submission" date="2015-03" db="EMBL/GenBank/DDBJ databases">
        <authorList>
            <person name="Hassan Y.I."/>
            <person name="Lepp D."/>
            <person name="Zhou T."/>
        </authorList>
    </citation>
    <scope>NUCLEOTIDE SEQUENCE [LARGE SCALE GENOMIC DNA]</scope>
    <source>
        <strain evidence="2 3">GH2-10</strain>
    </source>
</reference>
<comment type="caution">
    <text evidence="2">The sequence shown here is derived from an EMBL/GenBank/DDBJ whole genome shotgun (WGS) entry which is preliminary data.</text>
</comment>
<dbReference type="Pfam" id="PF00174">
    <property type="entry name" value="Oxidored_molyb"/>
    <property type="match status" value="1"/>
</dbReference>
<protein>
    <recommendedName>
        <fullName evidence="1">Oxidoreductase molybdopterin-binding domain-containing protein</fullName>
    </recommendedName>
</protein>
<dbReference type="STRING" id="361041.VW35_01145"/>
<dbReference type="EMBL" id="LAJG01000005">
    <property type="protein sequence ID" value="KKB81281.1"/>
    <property type="molecule type" value="Genomic_DNA"/>
</dbReference>
<gene>
    <name evidence="2" type="ORF">VW35_01145</name>
</gene>
<dbReference type="PATRIC" id="fig|361041.3.peg.3617"/>
<dbReference type="Proteomes" id="UP000033514">
    <property type="component" value="Unassembled WGS sequence"/>
</dbReference>
<evidence type="ECO:0000313" key="3">
    <source>
        <dbReference type="Proteomes" id="UP000033514"/>
    </source>
</evidence>
<dbReference type="Gene3D" id="3.90.420.10">
    <property type="entry name" value="Oxidoreductase, molybdopterin-binding domain"/>
    <property type="match status" value="1"/>
</dbReference>
<feature type="domain" description="Oxidoreductase molybdopterin-binding" evidence="1">
    <location>
        <begin position="20"/>
        <end position="129"/>
    </location>
</feature>
<dbReference type="InterPro" id="IPR036374">
    <property type="entry name" value="OxRdtase_Mopterin-bd_sf"/>
</dbReference>
<evidence type="ECO:0000313" key="2">
    <source>
        <dbReference type="EMBL" id="KKB81281.1"/>
    </source>
</evidence>
<proteinExistence type="predicted"/>
<organism evidence="2 3">
    <name type="scientific">Devosia soli</name>
    <dbReference type="NCBI Taxonomy" id="361041"/>
    <lineage>
        <taxon>Bacteria</taxon>
        <taxon>Pseudomonadati</taxon>
        <taxon>Pseudomonadota</taxon>
        <taxon>Alphaproteobacteria</taxon>
        <taxon>Hyphomicrobiales</taxon>
        <taxon>Devosiaceae</taxon>
        <taxon>Devosia</taxon>
    </lineage>
</organism>
<dbReference type="InterPro" id="IPR000572">
    <property type="entry name" value="OxRdtase_Mopterin-bd_dom"/>
</dbReference>
<name>A0A0F5LFV7_9HYPH</name>
<accession>A0A0F5LFV7</accession>
<keyword evidence="3" id="KW-1185">Reference proteome</keyword>
<sequence length="155" mass="17314">MKVAAAVAGSALSHPILAQSDRAVLEVSGQLKASRTFTLADLQALGATRLVTSTAWTDGTPEFEGVLARTVIDTLGPIGSDRVTALALNDYRTDIPLSDFHEFDVIFAWSMNGQMLTRRDKGPLWIVYPRDAVPQLREERYENRWVWQLNRLIFP</sequence>
<dbReference type="SUPFAM" id="SSF56524">
    <property type="entry name" value="Oxidoreductase molybdopterin-binding domain"/>
    <property type="match status" value="1"/>
</dbReference>
<dbReference type="AlphaFoldDB" id="A0A0F5LFV7"/>
<evidence type="ECO:0000259" key="1">
    <source>
        <dbReference type="Pfam" id="PF00174"/>
    </source>
</evidence>